<dbReference type="Pfam" id="PF25790">
    <property type="entry name" value="BCD1"/>
    <property type="match status" value="1"/>
</dbReference>
<dbReference type="Pfam" id="PF04438">
    <property type="entry name" value="zf-HIT"/>
    <property type="match status" value="1"/>
</dbReference>
<evidence type="ECO:0000256" key="8">
    <source>
        <dbReference type="ARBA" id="ARBA00049598"/>
    </source>
</evidence>
<dbReference type="Ensembl" id="ENSLLET00000028446.1">
    <property type="protein sequence ID" value="ENSLLEP00000027375.1"/>
    <property type="gene ID" value="ENSLLEG00000017349.1"/>
</dbReference>
<dbReference type="Proteomes" id="UP000694569">
    <property type="component" value="Unplaced"/>
</dbReference>
<accession>A0A8C5PSS9</accession>
<evidence type="ECO:0000256" key="7">
    <source>
        <dbReference type="ARBA" id="ARBA00022843"/>
    </source>
</evidence>
<dbReference type="SUPFAM" id="SSF144232">
    <property type="entry name" value="HIT/MYND zinc finger-like"/>
    <property type="match status" value="1"/>
</dbReference>
<evidence type="ECO:0000256" key="9">
    <source>
        <dbReference type="ARBA" id="ARBA00049654"/>
    </source>
</evidence>
<dbReference type="Gene3D" id="3.30.60.190">
    <property type="match status" value="1"/>
</dbReference>
<proteinExistence type="inferred from homology"/>
<sequence length="265" mass="30337">MESLEAAGSGENQARISQPKRKMCVSSCGSCGEAEAKYRCPRCLRYSCSLPCVKRHKVDTGCTGVRDKSQFVPIGGFNEMHLLSDYRFLEDAGRLVDGASRDRKLPRQSSSKYLNFLKNRARKLDIELKILPIGFTKRRMNSTYFHRRDQRFYWHLKLSFPQSQAEYTEKGVPDNKSLHKILERYIDPAVSEPVIRQRLRLYTSRPSDVKVFMVLDSPGRVGSNYVELDLQKSLLDNLRNKDVVEFPTLCVVLGEFAKDLMPSAS</sequence>
<keyword evidence="3" id="KW-0597">Phosphoprotein</keyword>
<evidence type="ECO:0000256" key="6">
    <source>
        <dbReference type="ARBA" id="ARBA00022833"/>
    </source>
</evidence>
<dbReference type="CDD" id="cd23023">
    <property type="entry name" value="zf-HIT_BCD1"/>
    <property type="match status" value="1"/>
</dbReference>
<reference evidence="15" key="2">
    <citation type="submission" date="2025-09" db="UniProtKB">
        <authorList>
            <consortium name="Ensembl"/>
        </authorList>
    </citation>
    <scope>IDENTIFICATION</scope>
</reference>
<comment type="function">
    <text evidence="8">Required for box C/D snoRNAs accumulation involved in snoRNA processing, snoRNA transport to the nucleolus and ribosome biogenesis.</text>
</comment>
<dbReference type="InterPro" id="IPR007529">
    <property type="entry name" value="Znf_HIT"/>
</dbReference>
<dbReference type="GeneTree" id="ENSGT00390000017201"/>
<protein>
    <recommendedName>
        <fullName evidence="11">Box C/D snoRNA protein 1</fullName>
    </recommendedName>
    <alternativeName>
        <fullName evidence="12">Zinc finger HIT domain-containing protein 6</fullName>
    </alternativeName>
</protein>
<dbReference type="AlphaFoldDB" id="A0A8C5PSS9"/>
<dbReference type="GO" id="GO:0000492">
    <property type="term" value="P:box C/D snoRNP assembly"/>
    <property type="evidence" value="ECO:0007669"/>
    <property type="project" value="TreeGrafter"/>
</dbReference>
<evidence type="ECO:0000256" key="3">
    <source>
        <dbReference type="ARBA" id="ARBA00022553"/>
    </source>
</evidence>
<evidence type="ECO:0000313" key="16">
    <source>
        <dbReference type="Proteomes" id="UP000694569"/>
    </source>
</evidence>
<dbReference type="PANTHER" id="PTHR13483">
    <property type="entry name" value="BOX C_D SNORNA PROTEIN 1-RELATED"/>
    <property type="match status" value="1"/>
</dbReference>
<evidence type="ECO:0000256" key="11">
    <source>
        <dbReference type="ARBA" id="ARBA00068630"/>
    </source>
</evidence>
<dbReference type="InterPro" id="IPR051639">
    <property type="entry name" value="BCD1"/>
</dbReference>
<evidence type="ECO:0000256" key="5">
    <source>
        <dbReference type="ARBA" id="ARBA00022771"/>
    </source>
</evidence>
<evidence type="ECO:0000256" key="2">
    <source>
        <dbReference type="ARBA" id="ARBA00022517"/>
    </source>
</evidence>
<reference evidence="15" key="1">
    <citation type="submission" date="2025-08" db="UniProtKB">
        <authorList>
            <consortium name="Ensembl"/>
        </authorList>
    </citation>
    <scope>IDENTIFICATION</scope>
</reference>
<comment type="subunit">
    <text evidence="10">Interacts with FBL, SNU13, NOP58, NUFIP1, RUVBL1, RUVBL2 and TAF9. Interacts (via HIT-type zinc finger) with the RUVBL1/RUVBL2 complex in the presence of ADP.</text>
</comment>
<dbReference type="GO" id="GO:0000463">
    <property type="term" value="P:maturation of LSU-rRNA from tricistronic rRNA transcript (SSU-rRNA, 5.8S rRNA, LSU-rRNA)"/>
    <property type="evidence" value="ECO:0007669"/>
    <property type="project" value="TreeGrafter"/>
</dbReference>
<dbReference type="GO" id="GO:0008270">
    <property type="term" value="F:zinc ion binding"/>
    <property type="evidence" value="ECO:0007669"/>
    <property type="project" value="UniProtKB-UniRule"/>
</dbReference>
<dbReference type="FunFam" id="3.30.60.190:FF:000001">
    <property type="entry name" value="box C/D snoRNA protein 1"/>
    <property type="match status" value="1"/>
</dbReference>
<keyword evidence="7" id="KW-0832">Ubl conjugation</keyword>
<keyword evidence="1" id="KW-1017">Isopeptide bond</keyword>
<comment type="similarity">
    <text evidence="9">Belongs to the BCD1 family.</text>
</comment>
<dbReference type="OrthoDB" id="272357at2759"/>
<evidence type="ECO:0000256" key="1">
    <source>
        <dbReference type="ARBA" id="ARBA00022499"/>
    </source>
</evidence>
<evidence type="ECO:0000256" key="13">
    <source>
        <dbReference type="PROSITE-ProRule" id="PRU00453"/>
    </source>
</evidence>
<organism evidence="15 16">
    <name type="scientific">Leptobrachium leishanense</name>
    <name type="common">Leishan spiny toad</name>
    <dbReference type="NCBI Taxonomy" id="445787"/>
    <lineage>
        <taxon>Eukaryota</taxon>
        <taxon>Metazoa</taxon>
        <taxon>Chordata</taxon>
        <taxon>Craniata</taxon>
        <taxon>Vertebrata</taxon>
        <taxon>Euteleostomi</taxon>
        <taxon>Amphibia</taxon>
        <taxon>Batrachia</taxon>
        <taxon>Anura</taxon>
        <taxon>Pelobatoidea</taxon>
        <taxon>Megophryidae</taxon>
        <taxon>Leptobrachium</taxon>
    </lineage>
</organism>
<evidence type="ECO:0000256" key="12">
    <source>
        <dbReference type="ARBA" id="ARBA00077531"/>
    </source>
</evidence>
<feature type="domain" description="HIT-type" evidence="14">
    <location>
        <begin position="28"/>
        <end position="62"/>
    </location>
</feature>
<evidence type="ECO:0000256" key="10">
    <source>
        <dbReference type="ARBA" id="ARBA00061949"/>
    </source>
</evidence>
<keyword evidence="16" id="KW-1185">Reference proteome</keyword>
<keyword evidence="4" id="KW-0479">Metal-binding</keyword>
<dbReference type="PANTHER" id="PTHR13483:SF3">
    <property type="entry name" value="BOX C_D SNORNA PROTEIN 1"/>
    <property type="match status" value="1"/>
</dbReference>
<dbReference type="GO" id="GO:0005634">
    <property type="term" value="C:nucleus"/>
    <property type="evidence" value="ECO:0007669"/>
    <property type="project" value="TreeGrafter"/>
</dbReference>
<keyword evidence="5 13" id="KW-0863">Zinc-finger</keyword>
<dbReference type="InterPro" id="IPR057721">
    <property type="entry name" value="BCD1_alpha/beta"/>
</dbReference>
<keyword evidence="6" id="KW-0862">Zinc</keyword>
<evidence type="ECO:0000313" key="15">
    <source>
        <dbReference type="Ensembl" id="ENSLLEP00000027375.1"/>
    </source>
</evidence>
<dbReference type="GO" id="GO:0070761">
    <property type="term" value="C:pre-snoRNP complex"/>
    <property type="evidence" value="ECO:0007669"/>
    <property type="project" value="TreeGrafter"/>
</dbReference>
<keyword evidence="2" id="KW-0690">Ribosome biogenesis</keyword>
<evidence type="ECO:0000256" key="4">
    <source>
        <dbReference type="ARBA" id="ARBA00022723"/>
    </source>
</evidence>
<evidence type="ECO:0000259" key="14">
    <source>
        <dbReference type="PROSITE" id="PS51083"/>
    </source>
</evidence>
<dbReference type="GO" id="GO:0048254">
    <property type="term" value="P:snoRNA localization"/>
    <property type="evidence" value="ECO:0007669"/>
    <property type="project" value="TreeGrafter"/>
</dbReference>
<dbReference type="PROSITE" id="PS51083">
    <property type="entry name" value="ZF_HIT"/>
    <property type="match status" value="1"/>
</dbReference>
<name>A0A8C5PSS9_9ANUR</name>